<reference evidence="8 9" key="1">
    <citation type="submission" date="2019-09" db="EMBL/GenBank/DDBJ databases">
        <title>Polymorphobacter sp. isolated from a lake in China.</title>
        <authorList>
            <person name="Liu Z."/>
        </authorList>
    </citation>
    <scope>NUCLEOTIDE SEQUENCE [LARGE SCALE GENOMIC DNA]</scope>
    <source>
        <strain evidence="8 9">D40P</strain>
    </source>
</reference>
<dbReference type="InterPro" id="IPR050638">
    <property type="entry name" value="AA-Vitamin_Transporters"/>
</dbReference>
<feature type="transmembrane region" description="Helical" evidence="6">
    <location>
        <begin position="235"/>
        <end position="253"/>
    </location>
</feature>
<keyword evidence="5 6" id="KW-0472">Membrane</keyword>
<evidence type="ECO:0000259" key="7">
    <source>
        <dbReference type="Pfam" id="PF00892"/>
    </source>
</evidence>
<evidence type="ECO:0000256" key="1">
    <source>
        <dbReference type="ARBA" id="ARBA00004141"/>
    </source>
</evidence>
<dbReference type="EMBL" id="WIOL01000003">
    <property type="protein sequence ID" value="MQT17400.1"/>
    <property type="molecule type" value="Genomic_DNA"/>
</dbReference>
<keyword evidence="4 6" id="KW-1133">Transmembrane helix</keyword>
<comment type="similarity">
    <text evidence="2">Belongs to the EamA transporter family.</text>
</comment>
<accession>A0A7C9KI50</accession>
<feature type="transmembrane region" description="Helical" evidence="6">
    <location>
        <begin position="142"/>
        <end position="160"/>
    </location>
</feature>
<keyword evidence="3 6" id="KW-0812">Transmembrane</keyword>
<feature type="transmembrane region" description="Helical" evidence="6">
    <location>
        <begin position="20"/>
        <end position="40"/>
    </location>
</feature>
<evidence type="ECO:0000256" key="3">
    <source>
        <dbReference type="ARBA" id="ARBA00022692"/>
    </source>
</evidence>
<feature type="transmembrane region" description="Helical" evidence="6">
    <location>
        <begin position="265"/>
        <end position="284"/>
    </location>
</feature>
<evidence type="ECO:0000256" key="4">
    <source>
        <dbReference type="ARBA" id="ARBA00022989"/>
    </source>
</evidence>
<feature type="transmembrane region" description="Helical" evidence="6">
    <location>
        <begin position="172"/>
        <end position="190"/>
    </location>
</feature>
<dbReference type="GO" id="GO:0016020">
    <property type="term" value="C:membrane"/>
    <property type="evidence" value="ECO:0007669"/>
    <property type="project" value="UniProtKB-SubCell"/>
</dbReference>
<comment type="caution">
    <text evidence="8">The sequence shown here is derived from an EMBL/GenBank/DDBJ whole genome shotgun (WGS) entry which is preliminary data.</text>
</comment>
<dbReference type="InterPro" id="IPR000620">
    <property type="entry name" value="EamA_dom"/>
</dbReference>
<organism evidence="8 9">
    <name type="scientific">Sandarakinorhabdus fusca</name>
    <dbReference type="NCBI Taxonomy" id="1439888"/>
    <lineage>
        <taxon>Bacteria</taxon>
        <taxon>Pseudomonadati</taxon>
        <taxon>Pseudomonadota</taxon>
        <taxon>Alphaproteobacteria</taxon>
        <taxon>Sphingomonadales</taxon>
        <taxon>Sphingosinicellaceae</taxon>
        <taxon>Sandarakinorhabdus</taxon>
    </lineage>
</organism>
<dbReference type="AlphaFoldDB" id="A0A7C9KI50"/>
<gene>
    <name evidence="8" type="ORF">F3168_09010</name>
</gene>
<evidence type="ECO:0000313" key="8">
    <source>
        <dbReference type="EMBL" id="MQT17400.1"/>
    </source>
</evidence>
<feature type="domain" description="EamA" evidence="7">
    <location>
        <begin position="173"/>
        <end position="306"/>
    </location>
</feature>
<dbReference type="SUPFAM" id="SSF103481">
    <property type="entry name" value="Multidrug resistance efflux transporter EmrE"/>
    <property type="match status" value="2"/>
</dbReference>
<comment type="subcellular location">
    <subcellularLocation>
        <location evidence="1">Membrane</location>
        <topology evidence="1">Multi-pass membrane protein</topology>
    </subcellularLocation>
</comment>
<feature type="transmembrane region" description="Helical" evidence="6">
    <location>
        <begin position="84"/>
        <end position="104"/>
    </location>
</feature>
<evidence type="ECO:0000256" key="2">
    <source>
        <dbReference type="ARBA" id="ARBA00007362"/>
    </source>
</evidence>
<proteinExistence type="inferred from homology"/>
<dbReference type="Pfam" id="PF00892">
    <property type="entry name" value="EamA"/>
    <property type="match status" value="2"/>
</dbReference>
<feature type="transmembrane region" description="Helical" evidence="6">
    <location>
        <begin position="290"/>
        <end position="307"/>
    </location>
</feature>
<dbReference type="PANTHER" id="PTHR32322">
    <property type="entry name" value="INNER MEMBRANE TRANSPORTER"/>
    <property type="match status" value="1"/>
</dbReference>
<evidence type="ECO:0000256" key="6">
    <source>
        <dbReference type="SAM" id="Phobius"/>
    </source>
</evidence>
<feature type="transmembrane region" description="Helical" evidence="6">
    <location>
        <begin position="52"/>
        <end position="72"/>
    </location>
</feature>
<dbReference type="RefSeq" id="WP_152577874.1">
    <property type="nucleotide sequence ID" value="NZ_JAATJI010000002.1"/>
</dbReference>
<dbReference type="OrthoDB" id="9806889at2"/>
<feature type="domain" description="EamA" evidence="7">
    <location>
        <begin position="26"/>
        <end position="157"/>
    </location>
</feature>
<feature type="transmembrane region" description="Helical" evidence="6">
    <location>
        <begin position="202"/>
        <end position="220"/>
    </location>
</feature>
<protein>
    <submittedName>
        <fullName evidence="8">EamA family transporter</fullName>
    </submittedName>
</protein>
<sequence length="319" mass="34542">MPQVPPQSRSSAVVRTAARLWAAPYVLLTFTALFWAGNAIVARSAREVVPPFALSFWRWGLALLILMPFAWPHLRRDAGRLRRAWKIVLLLGVLGIGAFNSLLYTGLQTTSAVNGLLLQSLQPGLIILLGAILFAEKTRLPQLLGICLSLAGALVILSQGNASMLRTLDFNRGDVIIGAAVVIWSLYSVLLRRRPQVHPLSFLAATIAIGVVALLPLYLAEVASGRLIEPRPESWLAIAYVCLFPSLIAYLFFNRGVELLGSAAAGLYLNIMPVMGAFLAVLFLGEAVRWFHFAGIALIGAGIACALRPSVIPQRDDSL</sequence>
<evidence type="ECO:0000313" key="9">
    <source>
        <dbReference type="Proteomes" id="UP000481327"/>
    </source>
</evidence>
<name>A0A7C9KI50_9SPHN</name>
<evidence type="ECO:0000256" key="5">
    <source>
        <dbReference type="ARBA" id="ARBA00023136"/>
    </source>
</evidence>
<keyword evidence="9" id="KW-1185">Reference proteome</keyword>
<dbReference type="PANTHER" id="PTHR32322:SF2">
    <property type="entry name" value="EAMA DOMAIN-CONTAINING PROTEIN"/>
    <property type="match status" value="1"/>
</dbReference>
<dbReference type="InterPro" id="IPR037185">
    <property type="entry name" value="EmrE-like"/>
</dbReference>
<dbReference type="Proteomes" id="UP000481327">
    <property type="component" value="Unassembled WGS sequence"/>
</dbReference>
<feature type="transmembrane region" description="Helical" evidence="6">
    <location>
        <begin position="116"/>
        <end position="135"/>
    </location>
</feature>